<dbReference type="Pfam" id="PF00957">
    <property type="entry name" value="Synaptobrevin"/>
    <property type="match status" value="1"/>
</dbReference>
<evidence type="ECO:0000313" key="23">
    <source>
        <dbReference type="Proteomes" id="UP000694843"/>
    </source>
</evidence>
<dbReference type="InterPro" id="IPR011012">
    <property type="entry name" value="Longin-like_dom_sf"/>
</dbReference>
<evidence type="ECO:0000256" key="4">
    <source>
        <dbReference type="ARBA" id="ARBA00008025"/>
    </source>
</evidence>
<evidence type="ECO:0000256" key="7">
    <source>
        <dbReference type="ARBA" id="ARBA00022824"/>
    </source>
</evidence>
<dbReference type="Gene3D" id="3.30.450.50">
    <property type="entry name" value="Longin domain"/>
    <property type="match status" value="1"/>
</dbReference>
<evidence type="ECO:0000256" key="11">
    <source>
        <dbReference type="ARBA" id="ARBA00023034"/>
    </source>
</evidence>
<dbReference type="Pfam" id="PF13774">
    <property type="entry name" value="Longin"/>
    <property type="match status" value="1"/>
</dbReference>
<keyword evidence="23" id="KW-1185">Reference proteome</keyword>
<reference evidence="24 25" key="1">
    <citation type="submission" date="2025-04" db="UniProtKB">
        <authorList>
            <consortium name="RefSeq"/>
        </authorList>
    </citation>
    <scope>IDENTIFICATION</scope>
    <source>
        <tissue evidence="24 25">Whole organism</tissue>
    </source>
</reference>
<name>A0A8B7PEY1_HYAAZ</name>
<evidence type="ECO:0000256" key="9">
    <source>
        <dbReference type="ARBA" id="ARBA00022927"/>
    </source>
</evidence>
<evidence type="ECO:0000259" key="22">
    <source>
        <dbReference type="PROSITE" id="PS50892"/>
    </source>
</evidence>
<dbReference type="CDD" id="cd14824">
    <property type="entry name" value="Longin"/>
    <property type="match status" value="1"/>
</dbReference>
<evidence type="ECO:0000256" key="2">
    <source>
        <dbReference type="ARBA" id="ARBA00004198"/>
    </source>
</evidence>
<keyword evidence="5" id="KW-0813">Transport</keyword>
<dbReference type="GO" id="GO:0015031">
    <property type="term" value="P:protein transport"/>
    <property type="evidence" value="ECO:0007669"/>
    <property type="project" value="UniProtKB-KW"/>
</dbReference>
<dbReference type="SUPFAM" id="SSF58038">
    <property type="entry name" value="SNARE fusion complex"/>
    <property type="match status" value="1"/>
</dbReference>
<comment type="similarity">
    <text evidence="4">Belongs to the synaptobrevin family.</text>
</comment>
<keyword evidence="11" id="KW-0333">Golgi apparatus</keyword>
<evidence type="ECO:0000256" key="1">
    <source>
        <dbReference type="ARBA" id="ARBA00004163"/>
    </source>
</evidence>
<evidence type="ECO:0000256" key="10">
    <source>
        <dbReference type="ARBA" id="ARBA00022989"/>
    </source>
</evidence>
<dbReference type="GO" id="GO:0033116">
    <property type="term" value="C:endoplasmic reticulum-Golgi intermediate compartment membrane"/>
    <property type="evidence" value="ECO:0007669"/>
    <property type="project" value="UniProtKB-SubCell"/>
</dbReference>
<dbReference type="CDD" id="cd15866">
    <property type="entry name" value="R-SNARE_SEC22"/>
    <property type="match status" value="1"/>
</dbReference>
<dbReference type="GO" id="GO:0006888">
    <property type="term" value="P:endoplasmic reticulum to Golgi vesicle-mediated transport"/>
    <property type="evidence" value="ECO:0007669"/>
    <property type="project" value="InterPro"/>
</dbReference>
<dbReference type="Proteomes" id="UP000694843">
    <property type="component" value="Unplaced"/>
</dbReference>
<evidence type="ECO:0000259" key="21">
    <source>
        <dbReference type="PROSITE" id="PS50859"/>
    </source>
</evidence>
<comment type="subcellular location">
    <subcellularLocation>
        <location evidence="1">Endoplasmic reticulum membrane</location>
        <topology evidence="1">Single-pass type IV membrane protein</topology>
    </subcellularLocation>
    <subcellularLocation>
        <location evidence="15">Endoplasmic reticulum-Golgi intermediate compartment membrane</location>
    </subcellularLocation>
    <subcellularLocation>
        <location evidence="16">Golgi apparatus</location>
        <location evidence="16">cis-Golgi network membrane</location>
    </subcellularLocation>
    <subcellularLocation>
        <location evidence="2">Golgi apparatus</location>
        <location evidence="2">trans-Golgi network membrane</location>
    </subcellularLocation>
    <subcellularLocation>
        <location evidence="3">Melanosome</location>
    </subcellularLocation>
</comment>
<dbReference type="CTD" id="31030"/>
<accession>A0A8B7PEY1</accession>
<dbReference type="SMART" id="SM01270">
    <property type="entry name" value="Longin"/>
    <property type="match status" value="1"/>
</dbReference>
<dbReference type="OrthoDB" id="1719357at2759"/>
<evidence type="ECO:0000256" key="13">
    <source>
        <dbReference type="ARBA" id="ARBA00023136"/>
    </source>
</evidence>
<evidence type="ECO:0000256" key="19">
    <source>
        <dbReference type="PROSITE-ProRule" id="PRU00290"/>
    </source>
</evidence>
<dbReference type="RefSeq" id="XP_018024165.1">
    <property type="nucleotide sequence ID" value="XM_018168676.1"/>
</dbReference>
<keyword evidence="7" id="KW-0256">Endoplasmic reticulum</keyword>
<keyword evidence="8" id="KW-0931">ER-Golgi transport</keyword>
<evidence type="ECO:0000256" key="14">
    <source>
        <dbReference type="ARBA" id="ARBA00024173"/>
    </source>
</evidence>
<dbReference type="PROSITE" id="PS50892">
    <property type="entry name" value="V_SNARE"/>
    <property type="match status" value="1"/>
</dbReference>
<dbReference type="PRINTS" id="PR00219">
    <property type="entry name" value="SYNAPTOBREVN"/>
</dbReference>
<dbReference type="InterPro" id="IPR010908">
    <property type="entry name" value="Longin_dom"/>
</dbReference>
<evidence type="ECO:0000256" key="15">
    <source>
        <dbReference type="ARBA" id="ARBA00024187"/>
    </source>
</evidence>
<protein>
    <recommendedName>
        <fullName evidence="17">Vesicle-trafficking protein SEC22b</fullName>
    </recommendedName>
    <alternativeName>
        <fullName evidence="18">SEC22 vesicle-trafficking protein homolog B</fullName>
    </alternativeName>
</protein>
<dbReference type="GO" id="GO:0005789">
    <property type="term" value="C:endoplasmic reticulum membrane"/>
    <property type="evidence" value="ECO:0007669"/>
    <property type="project" value="UniProtKB-SubCell"/>
</dbReference>
<evidence type="ECO:0000256" key="18">
    <source>
        <dbReference type="ARBA" id="ARBA00033315"/>
    </source>
</evidence>
<evidence type="ECO:0000313" key="24">
    <source>
        <dbReference type="RefSeq" id="XP_018024165.1"/>
    </source>
</evidence>
<feature type="transmembrane region" description="Helical" evidence="20">
    <location>
        <begin position="191"/>
        <end position="211"/>
    </location>
</feature>
<dbReference type="GO" id="GO:0005794">
    <property type="term" value="C:Golgi apparatus"/>
    <property type="evidence" value="ECO:0007669"/>
    <property type="project" value="UniProtKB-SubCell"/>
</dbReference>
<gene>
    <name evidence="24 25" type="primary">LOC108679933</name>
</gene>
<evidence type="ECO:0000256" key="3">
    <source>
        <dbReference type="ARBA" id="ARBA00004223"/>
    </source>
</evidence>
<dbReference type="PANTHER" id="PTHR45837">
    <property type="entry name" value="VESICLE-TRAFFICKING PROTEIN SEC22B"/>
    <property type="match status" value="1"/>
</dbReference>
<dbReference type="PROSITE" id="PS50859">
    <property type="entry name" value="LONGIN"/>
    <property type="match status" value="1"/>
</dbReference>
<dbReference type="OMA" id="FIYWRFF"/>
<organism evidence="23 24">
    <name type="scientific">Hyalella azteca</name>
    <name type="common">Amphipod</name>
    <dbReference type="NCBI Taxonomy" id="294128"/>
    <lineage>
        <taxon>Eukaryota</taxon>
        <taxon>Metazoa</taxon>
        <taxon>Ecdysozoa</taxon>
        <taxon>Arthropoda</taxon>
        <taxon>Crustacea</taxon>
        <taxon>Multicrustacea</taxon>
        <taxon>Malacostraca</taxon>
        <taxon>Eumalacostraca</taxon>
        <taxon>Peracarida</taxon>
        <taxon>Amphipoda</taxon>
        <taxon>Senticaudata</taxon>
        <taxon>Talitrida</taxon>
        <taxon>Talitroidea</taxon>
        <taxon>Hyalellidae</taxon>
        <taxon>Hyalella</taxon>
    </lineage>
</organism>
<evidence type="ECO:0000313" key="25">
    <source>
        <dbReference type="RefSeq" id="XP_018024166.1"/>
    </source>
</evidence>
<proteinExistence type="inferred from homology"/>
<dbReference type="Gene3D" id="1.20.5.110">
    <property type="match status" value="1"/>
</dbReference>
<feature type="domain" description="Longin" evidence="21">
    <location>
        <begin position="6"/>
        <end position="118"/>
    </location>
</feature>
<dbReference type="RefSeq" id="XP_018024166.1">
    <property type="nucleotide sequence ID" value="XM_018168677.1"/>
</dbReference>
<dbReference type="GO" id="GO:0005484">
    <property type="term" value="F:SNAP receptor activity"/>
    <property type="evidence" value="ECO:0007669"/>
    <property type="project" value="InterPro"/>
</dbReference>
<evidence type="ECO:0000256" key="5">
    <source>
        <dbReference type="ARBA" id="ARBA00022448"/>
    </source>
</evidence>
<evidence type="ECO:0000256" key="8">
    <source>
        <dbReference type="ARBA" id="ARBA00022892"/>
    </source>
</evidence>
<sequence>MVLTTILARTSDGLPLAASTQDEQSGREMVDYQNQAKMLFKKLTPNSPTKCSIATGNYIYHYLIEGEVCYLCLCEQSFSKRTAFTYLEDLAREFDKLYGRQVSAARRPYSFIEFDLYMSKARKQYSEGVGRRHMSQLRDDLNDVQRIMMENIDDVLQRGAALQDLETKASGLSAVSQKYRKDAQYLNLRSTFAKVAAVSVLVILVLLYFFVF</sequence>
<evidence type="ECO:0000256" key="16">
    <source>
        <dbReference type="ARBA" id="ARBA00024188"/>
    </source>
</evidence>
<keyword evidence="12 19" id="KW-0175">Coiled coil</keyword>
<evidence type="ECO:0000256" key="6">
    <source>
        <dbReference type="ARBA" id="ARBA00022692"/>
    </source>
</evidence>
<comment type="function">
    <text evidence="14">SNARE involved in targeting and fusion of ER-derived transport vesicles with the Golgi complex as well as Golgi-derived retrograde transport vesicles with the ER.</text>
</comment>
<dbReference type="InterPro" id="IPR044565">
    <property type="entry name" value="Sec22"/>
</dbReference>
<dbReference type="KEGG" id="hazt:108679933"/>
<dbReference type="AlphaFoldDB" id="A0A8B7PEY1"/>
<keyword evidence="9" id="KW-0653">Protein transport</keyword>
<dbReference type="SUPFAM" id="SSF64356">
    <property type="entry name" value="SNARE-like"/>
    <property type="match status" value="1"/>
</dbReference>
<dbReference type="InterPro" id="IPR042855">
    <property type="entry name" value="V_SNARE_CC"/>
</dbReference>
<evidence type="ECO:0000256" key="20">
    <source>
        <dbReference type="SAM" id="Phobius"/>
    </source>
</evidence>
<feature type="domain" description="V-SNARE coiled-coil homology" evidence="22">
    <location>
        <begin position="133"/>
        <end position="193"/>
    </location>
</feature>
<evidence type="ECO:0000256" key="12">
    <source>
        <dbReference type="ARBA" id="ARBA00023054"/>
    </source>
</evidence>
<dbReference type="GeneID" id="108679933"/>
<dbReference type="GO" id="GO:0006890">
    <property type="term" value="P:retrograde vesicle-mediated transport, Golgi to endoplasmic reticulum"/>
    <property type="evidence" value="ECO:0007669"/>
    <property type="project" value="InterPro"/>
</dbReference>
<keyword evidence="6 20" id="KW-0812">Transmembrane</keyword>
<keyword evidence="13 20" id="KW-0472">Membrane</keyword>
<dbReference type="InterPro" id="IPR001388">
    <property type="entry name" value="Synaptobrevin-like"/>
</dbReference>
<evidence type="ECO:0000256" key="17">
    <source>
        <dbReference type="ARBA" id="ARBA00024248"/>
    </source>
</evidence>
<keyword evidence="10 20" id="KW-1133">Transmembrane helix</keyword>